<dbReference type="Proteomes" id="UP001246372">
    <property type="component" value="Unassembled WGS sequence"/>
</dbReference>
<protein>
    <submittedName>
        <fullName evidence="1">RHS repeat-associated core domain-containing protein</fullName>
    </submittedName>
</protein>
<organism evidence="1 2">
    <name type="scientific">Roseateles aquae</name>
    <dbReference type="NCBI Taxonomy" id="3077235"/>
    <lineage>
        <taxon>Bacteria</taxon>
        <taxon>Pseudomonadati</taxon>
        <taxon>Pseudomonadota</taxon>
        <taxon>Betaproteobacteria</taxon>
        <taxon>Burkholderiales</taxon>
        <taxon>Sphaerotilaceae</taxon>
        <taxon>Roseateles</taxon>
    </lineage>
</organism>
<dbReference type="InterPro" id="IPR006530">
    <property type="entry name" value="YD"/>
</dbReference>
<reference evidence="1" key="1">
    <citation type="submission" date="2023-09" db="EMBL/GenBank/DDBJ databases">
        <title>Paucibacter sp. APW11 Genome sequencing and assembly.</title>
        <authorList>
            <person name="Kim I."/>
        </authorList>
    </citation>
    <scope>NUCLEOTIDE SEQUENCE</scope>
    <source>
        <strain evidence="1">APW11</strain>
    </source>
</reference>
<evidence type="ECO:0000313" key="1">
    <source>
        <dbReference type="EMBL" id="MDT9002474.1"/>
    </source>
</evidence>
<accession>A0ABU3PJ30</accession>
<dbReference type="InterPro" id="IPR031325">
    <property type="entry name" value="RHS_repeat"/>
</dbReference>
<dbReference type="NCBIfam" id="TIGR03696">
    <property type="entry name" value="Rhs_assc_core"/>
    <property type="match status" value="1"/>
</dbReference>
<comment type="caution">
    <text evidence="1">The sequence shown here is derived from an EMBL/GenBank/DDBJ whole genome shotgun (WGS) entry which is preliminary data.</text>
</comment>
<evidence type="ECO:0000313" key="2">
    <source>
        <dbReference type="Proteomes" id="UP001246372"/>
    </source>
</evidence>
<proteinExistence type="predicted"/>
<dbReference type="PANTHER" id="PTHR32305">
    <property type="match status" value="1"/>
</dbReference>
<gene>
    <name evidence="1" type="ORF">RQP53_24595</name>
</gene>
<dbReference type="EMBL" id="JAVXZY010000026">
    <property type="protein sequence ID" value="MDT9002474.1"/>
    <property type="molecule type" value="Genomic_DNA"/>
</dbReference>
<dbReference type="RefSeq" id="WP_315653371.1">
    <property type="nucleotide sequence ID" value="NZ_JAVXZY010000026.1"/>
</dbReference>
<dbReference type="PANTHER" id="PTHR32305:SF15">
    <property type="entry name" value="PROTEIN RHSA-RELATED"/>
    <property type="match status" value="1"/>
</dbReference>
<name>A0ABU3PJ30_9BURK</name>
<dbReference type="Pfam" id="PF05593">
    <property type="entry name" value="RHS_repeat"/>
    <property type="match status" value="2"/>
</dbReference>
<sequence length="937" mass="99999">ANKGLLQSETVEPDNAQLCVVTSYDYDAYGNKKQATTANCAGASGDALFASRSSGNTFAAQAVSVASTSVSIPAGLFATSSSNALTHSESREYDPRFGVVTKLTGPNGLTTSWTYDELGRKLSELRADGTSTVYYYCLVGNSSDPLNSPGCNSGNVTPAESPGSDAYAYVHTEPRDKAGTKMGAFVRIYTDKAGRELRSATESFDGGSPGAAQSTGVIVSDTAYTATGQKQFVTAPYFLASKSSTLAGSNDVGVTETQYDALGRPVAVYQSFKADALDAAAPTRSFGSYGTRGYSLQTVAYAGLSITSTNDKGQKRTEEKNANGEVIRITDASGAQLLHQRDAFGNLVQTKDPLGNNSTIAYDLRGRKLSLIDPDAGTSKYGYDAIGQMVWQQSAKQVAASVKTTMVYDQLGRMKTRTEAEYTSTWVYDSCAKGVGKLCGTSTTRGLSRSISYDALGRPISSSTQISSGSGFSTGNSFTSLVDYDANTGRLSTQTYPSGVKIGYNYTARGYLASVELKTAATVKPLPDAKGVKAADQALAIGYKLWTAQRQNAWGKLEQQQYGNGVISTAAFDSAMGRVTDLKAGPGDFIVDQHYAWDSLGQLTSRADNNGDTNVSGMQRLAVNETFSYADSLNRLTQYTVSLPATPGAKRTVNLQYNALGLLLSKSDVGNYAYNAQGGVRPHALKSVTTAQGTTTYGYDDNGNLASADNGKYTSLSHTSFNLPDSGSGLQGPAGKYAWQYDENHARVLETHVTSEGTRQTWYLHPDNQGGLAFESEVAPNGTVSNRHYISAGGQTIAVLVSTGALPANPATAAPTVFVKLEYWHKDHLGSLISTTDHTGTLTARYAYDPFGKRRYLNGSYDEFGAIVADWSSTLNAGTDRGFTGHEHLDDLGIVHMNGRLFDPRLGVFLQADPMLQDPFNLQNYNRYGYCYNNPMG</sequence>
<dbReference type="NCBIfam" id="TIGR01643">
    <property type="entry name" value="YD_repeat_2x"/>
    <property type="match status" value="2"/>
</dbReference>
<dbReference type="InterPro" id="IPR022385">
    <property type="entry name" value="Rhs_assc_core"/>
</dbReference>
<feature type="non-terminal residue" evidence="1">
    <location>
        <position position="937"/>
    </location>
</feature>
<feature type="non-terminal residue" evidence="1">
    <location>
        <position position="1"/>
    </location>
</feature>
<dbReference type="InterPro" id="IPR050708">
    <property type="entry name" value="T6SS_VgrG/RHS"/>
</dbReference>
<dbReference type="Gene3D" id="2.180.10.10">
    <property type="entry name" value="RHS repeat-associated core"/>
    <property type="match status" value="2"/>
</dbReference>
<keyword evidence="2" id="KW-1185">Reference proteome</keyword>